<dbReference type="InterPro" id="IPR010376">
    <property type="entry name" value="GBBH-like_N"/>
</dbReference>
<dbReference type="Gene3D" id="3.60.130.10">
    <property type="entry name" value="Clavaminate synthase-like"/>
    <property type="match status" value="2"/>
</dbReference>
<evidence type="ECO:0000256" key="1">
    <source>
        <dbReference type="ARBA" id="ARBA00001954"/>
    </source>
</evidence>
<evidence type="ECO:0000256" key="6">
    <source>
        <dbReference type="ARBA" id="ARBA00022873"/>
    </source>
</evidence>
<dbReference type="InParanoid" id="A0A672KZE1"/>
<reference evidence="11" key="1">
    <citation type="submission" date="2025-08" db="UniProtKB">
        <authorList>
            <consortium name="Ensembl"/>
        </authorList>
    </citation>
    <scope>IDENTIFICATION</scope>
</reference>
<keyword evidence="6" id="KW-0124">Carnitine biosynthesis</keyword>
<evidence type="ECO:0000256" key="8">
    <source>
        <dbReference type="ARBA" id="ARBA00023002"/>
    </source>
</evidence>
<dbReference type="UniPathway" id="UPA00118"/>
<reference evidence="11" key="2">
    <citation type="submission" date="2025-09" db="UniProtKB">
        <authorList>
            <consortium name="Ensembl"/>
        </authorList>
    </citation>
    <scope>IDENTIFICATION</scope>
</reference>
<dbReference type="GO" id="GO:0051213">
    <property type="term" value="F:dioxygenase activity"/>
    <property type="evidence" value="ECO:0007669"/>
    <property type="project" value="UniProtKB-KW"/>
</dbReference>
<proteinExistence type="inferred from homology"/>
<dbReference type="PANTHER" id="PTHR10696:SF51">
    <property type="entry name" value="TRIMETHYLLYSINE DIOXYGENASE, MITOCHONDRIAL"/>
    <property type="match status" value="1"/>
</dbReference>
<evidence type="ECO:0000256" key="3">
    <source>
        <dbReference type="ARBA" id="ARBA00005022"/>
    </source>
</evidence>
<evidence type="ECO:0000256" key="4">
    <source>
        <dbReference type="ARBA" id="ARBA00008654"/>
    </source>
</evidence>
<dbReference type="SUPFAM" id="SSF51197">
    <property type="entry name" value="Clavaminate synthase-like"/>
    <property type="match status" value="1"/>
</dbReference>
<comment type="cofactor">
    <cofactor evidence="2">
        <name>L-ascorbate</name>
        <dbReference type="ChEBI" id="CHEBI:38290"/>
    </cofactor>
</comment>
<dbReference type="GO" id="GO:0005739">
    <property type="term" value="C:mitochondrion"/>
    <property type="evidence" value="ECO:0007669"/>
    <property type="project" value="TreeGrafter"/>
</dbReference>
<keyword evidence="8" id="KW-0560">Oxidoreductase</keyword>
<comment type="similarity">
    <text evidence="4">Belongs to the gamma-BBH/TMLD family.</text>
</comment>
<dbReference type="Proteomes" id="UP000472262">
    <property type="component" value="Unassembled WGS sequence"/>
</dbReference>
<accession>A0A672KZE1</accession>
<dbReference type="InterPro" id="IPR050411">
    <property type="entry name" value="AlphaKG_dependent_hydroxylases"/>
</dbReference>
<keyword evidence="9" id="KW-0408">Iron</keyword>
<keyword evidence="5" id="KW-0479">Metal-binding</keyword>
<dbReference type="AlphaFoldDB" id="A0A672KZE1"/>
<organism evidence="11 12">
    <name type="scientific">Sinocyclocheilus grahami</name>
    <name type="common">Dianchi golden-line fish</name>
    <name type="synonym">Barbus grahami</name>
    <dbReference type="NCBI Taxonomy" id="75366"/>
    <lineage>
        <taxon>Eukaryota</taxon>
        <taxon>Metazoa</taxon>
        <taxon>Chordata</taxon>
        <taxon>Craniata</taxon>
        <taxon>Vertebrata</taxon>
        <taxon>Euteleostomi</taxon>
        <taxon>Actinopterygii</taxon>
        <taxon>Neopterygii</taxon>
        <taxon>Teleostei</taxon>
        <taxon>Ostariophysi</taxon>
        <taxon>Cypriniformes</taxon>
        <taxon>Cyprinidae</taxon>
        <taxon>Cyprininae</taxon>
        <taxon>Sinocyclocheilus</taxon>
    </lineage>
</organism>
<sequence>MHFDYVWLRDHCRSASCYNSKTNQRNLDTASIDLNIRPLKSRVDENNLFLTWPDGHITRYNLTWLAQNSYEGRKRSAMQPRILWNADIYSSAKVPSASWDKFMSCDEELKNFLNNFLLYGIAFVEGAPPTLEATETATQRVSLIRSGLVCIIVSQIGLVGRCLLKSGTQAQEFFLHCQRLMSYRWIISQAVLFIDNWRVLHGRESFTGLRQLCGCYLTRDDVLNTARSLGLHA</sequence>
<dbReference type="Gene3D" id="3.30.2020.30">
    <property type="match status" value="1"/>
</dbReference>
<dbReference type="PANTHER" id="PTHR10696">
    <property type="entry name" value="GAMMA-BUTYROBETAINE HYDROXYLASE-RELATED"/>
    <property type="match status" value="1"/>
</dbReference>
<keyword evidence="7" id="KW-0223">Dioxygenase</keyword>
<name>A0A672KZE1_SINGR</name>
<dbReference type="Pfam" id="PF06155">
    <property type="entry name" value="GBBH-like_N"/>
    <property type="match status" value="1"/>
</dbReference>
<dbReference type="InterPro" id="IPR042098">
    <property type="entry name" value="TauD-like_sf"/>
</dbReference>
<dbReference type="InterPro" id="IPR038492">
    <property type="entry name" value="GBBH-like_N_sf"/>
</dbReference>
<dbReference type="GO" id="GO:0045329">
    <property type="term" value="P:carnitine biosynthetic process"/>
    <property type="evidence" value="ECO:0007669"/>
    <property type="project" value="UniProtKB-UniPathway"/>
</dbReference>
<evidence type="ECO:0000259" key="10">
    <source>
        <dbReference type="Pfam" id="PF06155"/>
    </source>
</evidence>
<keyword evidence="12" id="KW-1185">Reference proteome</keyword>
<dbReference type="GO" id="GO:0046872">
    <property type="term" value="F:metal ion binding"/>
    <property type="evidence" value="ECO:0007669"/>
    <property type="project" value="UniProtKB-KW"/>
</dbReference>
<evidence type="ECO:0000256" key="9">
    <source>
        <dbReference type="ARBA" id="ARBA00023004"/>
    </source>
</evidence>
<dbReference type="OMA" id="CACASCY"/>
<protein>
    <submittedName>
        <fullName evidence="11">Trimethyllysine hydroxylase, epsilon</fullName>
    </submittedName>
</protein>
<evidence type="ECO:0000256" key="5">
    <source>
        <dbReference type="ARBA" id="ARBA00022723"/>
    </source>
</evidence>
<comment type="cofactor">
    <cofactor evidence="1">
        <name>Fe(2+)</name>
        <dbReference type="ChEBI" id="CHEBI:29033"/>
    </cofactor>
</comment>
<dbReference type="FunFam" id="3.30.2020.30:FF:000002">
    <property type="entry name" value="Putative gamma-butyrobetaine dioxygenase"/>
    <property type="match status" value="1"/>
</dbReference>
<evidence type="ECO:0000313" key="12">
    <source>
        <dbReference type="Proteomes" id="UP000472262"/>
    </source>
</evidence>
<feature type="domain" description="Gamma-butyrobetaine hydroxylase-like N-terminal" evidence="10">
    <location>
        <begin position="2"/>
        <end position="65"/>
    </location>
</feature>
<dbReference type="Ensembl" id="ENSSGRT00000019852.1">
    <property type="protein sequence ID" value="ENSSGRP00000018371.1"/>
    <property type="gene ID" value="ENSSGRG00000011157.1"/>
</dbReference>
<comment type="pathway">
    <text evidence="3">Amine and polyamine biosynthesis; carnitine biosynthesis.</text>
</comment>
<evidence type="ECO:0000256" key="2">
    <source>
        <dbReference type="ARBA" id="ARBA00001961"/>
    </source>
</evidence>
<evidence type="ECO:0000313" key="11">
    <source>
        <dbReference type="Ensembl" id="ENSSGRP00000018371.1"/>
    </source>
</evidence>
<evidence type="ECO:0000256" key="7">
    <source>
        <dbReference type="ARBA" id="ARBA00022964"/>
    </source>
</evidence>